<dbReference type="Pfam" id="PF03734">
    <property type="entry name" value="YkuD"/>
    <property type="match status" value="1"/>
</dbReference>
<comment type="pathway">
    <text evidence="1 7">Cell wall biogenesis; peptidoglycan biosynthesis.</text>
</comment>
<dbReference type="SUPFAM" id="SSF141523">
    <property type="entry name" value="L,D-transpeptidase catalytic domain-like"/>
    <property type="match status" value="1"/>
</dbReference>
<dbReference type="PANTHER" id="PTHR41533">
    <property type="entry name" value="L,D-TRANSPEPTIDASE HI_1667-RELATED"/>
    <property type="match status" value="1"/>
</dbReference>
<dbReference type="InterPro" id="IPR038063">
    <property type="entry name" value="Transpep_catalytic_dom"/>
</dbReference>
<dbReference type="Pfam" id="PF20142">
    <property type="entry name" value="Scaffold"/>
    <property type="match status" value="1"/>
</dbReference>
<keyword evidence="4 7" id="KW-0133">Cell shape</keyword>
<evidence type="ECO:0000256" key="6">
    <source>
        <dbReference type="ARBA" id="ARBA00023316"/>
    </source>
</evidence>
<organism evidence="10 11">
    <name type="scientific">Sphingomonas naphthae</name>
    <dbReference type="NCBI Taxonomy" id="1813468"/>
    <lineage>
        <taxon>Bacteria</taxon>
        <taxon>Pseudomonadati</taxon>
        <taxon>Pseudomonadota</taxon>
        <taxon>Alphaproteobacteria</taxon>
        <taxon>Sphingomonadales</taxon>
        <taxon>Sphingomonadaceae</taxon>
        <taxon>Sphingomonas</taxon>
    </lineage>
</organism>
<dbReference type="InterPro" id="IPR005490">
    <property type="entry name" value="LD_TPept_cat_dom"/>
</dbReference>
<evidence type="ECO:0000313" key="10">
    <source>
        <dbReference type="EMBL" id="WCT73733.1"/>
    </source>
</evidence>
<keyword evidence="8" id="KW-0732">Signal</keyword>
<evidence type="ECO:0000256" key="3">
    <source>
        <dbReference type="ARBA" id="ARBA00022679"/>
    </source>
</evidence>
<evidence type="ECO:0000313" key="11">
    <source>
        <dbReference type="Proteomes" id="UP001220395"/>
    </source>
</evidence>
<reference evidence="10 11" key="1">
    <citation type="submission" date="2023-02" db="EMBL/GenBank/DDBJ databases">
        <title>Genome sequence of Sphingomonas naphthae.</title>
        <authorList>
            <person name="Kim S."/>
            <person name="Heo J."/>
            <person name="Kwon S.-W."/>
        </authorList>
    </citation>
    <scope>NUCLEOTIDE SEQUENCE [LARGE SCALE GENOMIC DNA]</scope>
    <source>
        <strain evidence="10 11">KACC 18716</strain>
    </source>
</reference>
<dbReference type="CDD" id="cd16913">
    <property type="entry name" value="YkuD_like"/>
    <property type="match status" value="1"/>
</dbReference>
<evidence type="ECO:0000256" key="2">
    <source>
        <dbReference type="ARBA" id="ARBA00005992"/>
    </source>
</evidence>
<evidence type="ECO:0000256" key="8">
    <source>
        <dbReference type="SAM" id="SignalP"/>
    </source>
</evidence>
<dbReference type="EMBL" id="CP117411">
    <property type="protein sequence ID" value="WCT73733.1"/>
    <property type="molecule type" value="Genomic_DNA"/>
</dbReference>
<feature type="signal peptide" evidence="8">
    <location>
        <begin position="1"/>
        <end position="36"/>
    </location>
</feature>
<evidence type="ECO:0000259" key="9">
    <source>
        <dbReference type="PROSITE" id="PS52029"/>
    </source>
</evidence>
<dbReference type="Proteomes" id="UP001220395">
    <property type="component" value="Chromosome"/>
</dbReference>
<sequence>MSRHSRFAHLLTSRSLQGRVLPAVALFAASAALFTAAPSPTATTPDATVAPAIEAAPAPLPVASLWSERAAKQLREEIRASADEGLRPSDYALSELDRAIESGKGAALDQIANASALSLARDYSQGRVTDRRRFGWLMERSAYETADLPQRMADAVARNDVKDWLRSLLPTDDRYAALRDAYVHTSPADVLSRDRLRVNMERWRWMPRALGDRYIYVNVPSYKLALMEGKTRLADYTVVVGSPKTPTPQLAAYAESVVVNPWWTVPKSIIKSSNLTAGSRGYVMKAGALRQPPGPRNSLGKIKIDMPNAEAIYLHDTPSKALFARDERAFSHGCIRVKDVDQLAADLLGYDQAATGRLDSALDGTNTTTIAMPKSWPVYLVYFTADVGEDGQMATYSDPYGRDAPLLAALDGTIRREATMTVASR</sequence>
<feature type="active site" description="Nucleophile" evidence="7">
    <location>
        <position position="334"/>
    </location>
</feature>
<keyword evidence="11" id="KW-1185">Reference proteome</keyword>
<feature type="domain" description="L,D-TPase catalytic" evidence="9">
    <location>
        <begin position="213"/>
        <end position="370"/>
    </location>
</feature>
<evidence type="ECO:0000256" key="5">
    <source>
        <dbReference type="ARBA" id="ARBA00022984"/>
    </source>
</evidence>
<accession>A0ABY7TL87</accession>
<keyword evidence="3" id="KW-0808">Transferase</keyword>
<evidence type="ECO:0000256" key="1">
    <source>
        <dbReference type="ARBA" id="ARBA00004752"/>
    </source>
</evidence>
<dbReference type="InterPro" id="IPR045380">
    <property type="entry name" value="LD_TPept_scaffold_dom"/>
</dbReference>
<proteinExistence type="inferred from homology"/>
<dbReference type="InterPro" id="IPR052905">
    <property type="entry name" value="LD-transpeptidase_YkuD-like"/>
</dbReference>
<feature type="chain" id="PRO_5045779941" evidence="8">
    <location>
        <begin position="37"/>
        <end position="425"/>
    </location>
</feature>
<dbReference type="RefSeq" id="WP_273688204.1">
    <property type="nucleotide sequence ID" value="NZ_CP117411.1"/>
</dbReference>
<keyword evidence="5 7" id="KW-0573">Peptidoglycan synthesis</keyword>
<protein>
    <submittedName>
        <fullName evidence="10">L,D-transpeptidase family protein</fullName>
    </submittedName>
</protein>
<keyword evidence="6 7" id="KW-0961">Cell wall biogenesis/degradation</keyword>
<dbReference type="PANTHER" id="PTHR41533:SF2">
    <property type="entry name" value="BLR7131 PROTEIN"/>
    <property type="match status" value="1"/>
</dbReference>
<gene>
    <name evidence="10" type="ORF">PQ455_00430</name>
</gene>
<evidence type="ECO:0000256" key="7">
    <source>
        <dbReference type="PROSITE-ProRule" id="PRU01373"/>
    </source>
</evidence>
<evidence type="ECO:0000256" key="4">
    <source>
        <dbReference type="ARBA" id="ARBA00022960"/>
    </source>
</evidence>
<feature type="active site" description="Proton donor/acceptor" evidence="7">
    <location>
        <position position="315"/>
    </location>
</feature>
<name>A0ABY7TL87_9SPHN</name>
<comment type="similarity">
    <text evidence="2">Belongs to the YkuD family.</text>
</comment>
<dbReference type="PROSITE" id="PS52029">
    <property type="entry name" value="LD_TPASE"/>
    <property type="match status" value="1"/>
</dbReference>
<dbReference type="Gene3D" id="2.40.440.10">
    <property type="entry name" value="L,D-transpeptidase catalytic domain-like"/>
    <property type="match status" value="1"/>
</dbReference>